<feature type="transmembrane region" description="Helical" evidence="1">
    <location>
        <begin position="108"/>
        <end position="134"/>
    </location>
</feature>
<evidence type="ECO:0000313" key="3">
    <source>
        <dbReference type="Proteomes" id="UP000229340"/>
    </source>
</evidence>
<accession>A0A2D2LSF4</accession>
<dbReference type="Proteomes" id="UP000229340">
    <property type="component" value="Chromosome"/>
</dbReference>
<evidence type="ECO:0000256" key="1">
    <source>
        <dbReference type="SAM" id="Phobius"/>
    </source>
</evidence>
<evidence type="ECO:0000313" key="2">
    <source>
        <dbReference type="EMBL" id="ATR77956.1"/>
    </source>
</evidence>
<organism evidence="2 3">
    <name type="scientific">Faucicola osloensis</name>
    <name type="common">Moraxella osloensis</name>
    <dbReference type="NCBI Taxonomy" id="34062"/>
    <lineage>
        <taxon>Bacteria</taxon>
        <taxon>Pseudomonadati</taxon>
        <taxon>Pseudomonadota</taxon>
        <taxon>Gammaproteobacteria</taxon>
        <taxon>Moraxellales</taxon>
        <taxon>Moraxellaceae</taxon>
        <taxon>Faucicola</taxon>
    </lineage>
</organism>
<name>A0A2D2LSF4_FAUOS</name>
<proteinExistence type="predicted"/>
<gene>
    <name evidence="2" type="ORF">NP7_00835</name>
</gene>
<sequence>MAKANWWRFIKFFGSGVLLSFLVIVMLFFVLAYTKIMDITIMLLLAIVWLLVGILPTFLTGLWLVVIRHIRYVNYMAFFMSNLVLAILFILGFILLTNNLSPLNFSEVLKVATVIVMMGCISGLIAMLSGFFTLKPSKN</sequence>
<dbReference type="AlphaFoldDB" id="A0A2D2LSF4"/>
<keyword evidence="1" id="KW-0472">Membrane</keyword>
<feature type="transmembrane region" description="Helical" evidence="1">
    <location>
        <begin position="12"/>
        <end position="33"/>
    </location>
</feature>
<protein>
    <submittedName>
        <fullName evidence="2">Uncharacterized protein</fullName>
    </submittedName>
</protein>
<dbReference type="RefSeq" id="WP_100269331.1">
    <property type="nucleotide sequence ID" value="NZ_CP024443.1"/>
</dbReference>
<feature type="transmembrane region" description="Helical" evidence="1">
    <location>
        <begin position="72"/>
        <end position="96"/>
    </location>
</feature>
<feature type="transmembrane region" description="Helical" evidence="1">
    <location>
        <begin position="39"/>
        <end position="65"/>
    </location>
</feature>
<keyword evidence="1" id="KW-1133">Transmembrane helix</keyword>
<keyword evidence="1" id="KW-0812">Transmembrane</keyword>
<dbReference type="EMBL" id="CP024443">
    <property type="protein sequence ID" value="ATR77956.1"/>
    <property type="molecule type" value="Genomic_DNA"/>
</dbReference>
<reference evidence="3" key="1">
    <citation type="submission" date="2017-11" db="EMBL/GenBank/DDBJ databases">
        <title>Complete genome sequence of Moraxella osloensis NP7 isolated from human skin.</title>
        <authorList>
            <person name="Lee K."/>
            <person name="Lim J.Y."/>
            <person name="Hwang I."/>
        </authorList>
    </citation>
    <scope>NUCLEOTIDE SEQUENCE [LARGE SCALE GENOMIC DNA]</scope>
    <source>
        <strain evidence="3">NP7</strain>
    </source>
</reference>